<sequence>MKIKVMILTALMLLLPSLAAAEITVEKAWVRMPPPVADTAAGYMVMRNSGDQDVEIKGITTDAAKQPEFHSTSEHNGMVHMMKMDKVIVPAHGELHFGTGGNHLMLIGLTGELKSGAHVMMTLETAAGEKVMVHAEVRDLRDTQENMDHSGHGQHHGH</sequence>
<dbReference type="PANTHER" id="PTHR36302">
    <property type="entry name" value="BLR7088 PROTEIN"/>
    <property type="match status" value="1"/>
</dbReference>
<feature type="chain" id="PRO_5012295704" evidence="1">
    <location>
        <begin position="22"/>
        <end position="158"/>
    </location>
</feature>
<dbReference type="STRING" id="1921010.MMIC_P2298"/>
<dbReference type="Gene3D" id="2.60.40.1890">
    <property type="entry name" value="PCu(A)C copper chaperone"/>
    <property type="match status" value="1"/>
</dbReference>
<dbReference type="Pfam" id="PF04314">
    <property type="entry name" value="PCuAC"/>
    <property type="match status" value="1"/>
</dbReference>
<dbReference type="SUPFAM" id="SSF110087">
    <property type="entry name" value="DR1885-like metal-binding protein"/>
    <property type="match status" value="1"/>
</dbReference>
<evidence type="ECO:0000313" key="2">
    <source>
        <dbReference type="EMBL" id="GAV21315.1"/>
    </source>
</evidence>
<accession>A0A1L8CQW6</accession>
<dbReference type="InterPro" id="IPR036182">
    <property type="entry name" value="PCuAC_sf"/>
</dbReference>
<dbReference type="Proteomes" id="UP000231632">
    <property type="component" value="Unassembled WGS sequence"/>
</dbReference>
<evidence type="ECO:0000313" key="3">
    <source>
        <dbReference type="Proteomes" id="UP000231632"/>
    </source>
</evidence>
<protein>
    <submittedName>
        <fullName evidence="2">Periplasmic copper chaperone A</fullName>
    </submittedName>
</protein>
<organism evidence="2 3">
    <name type="scientific">Mariprofundus micogutta</name>
    <dbReference type="NCBI Taxonomy" id="1921010"/>
    <lineage>
        <taxon>Bacteria</taxon>
        <taxon>Pseudomonadati</taxon>
        <taxon>Pseudomonadota</taxon>
        <taxon>Candidatius Mariprofundia</taxon>
        <taxon>Mariprofundales</taxon>
        <taxon>Mariprofundaceae</taxon>
        <taxon>Mariprofundus</taxon>
    </lineage>
</organism>
<dbReference type="InterPro" id="IPR007410">
    <property type="entry name" value="LpqE-like"/>
</dbReference>
<evidence type="ECO:0000256" key="1">
    <source>
        <dbReference type="SAM" id="SignalP"/>
    </source>
</evidence>
<gene>
    <name evidence="2" type="ORF">MMIC_P2298</name>
</gene>
<dbReference type="AlphaFoldDB" id="A0A1L8CQW6"/>
<dbReference type="InterPro" id="IPR058248">
    <property type="entry name" value="Lxx211020-like"/>
</dbReference>
<keyword evidence="3" id="KW-1185">Reference proteome</keyword>
<proteinExistence type="predicted"/>
<dbReference type="PANTHER" id="PTHR36302:SF1">
    <property type="entry name" value="COPPER CHAPERONE PCU(A)C"/>
    <property type="match status" value="1"/>
</dbReference>
<comment type="caution">
    <text evidence="2">The sequence shown here is derived from an EMBL/GenBank/DDBJ whole genome shotgun (WGS) entry which is preliminary data.</text>
</comment>
<reference evidence="2 3" key="1">
    <citation type="journal article" date="2017" name="Arch. Microbiol.">
        <title>Mariprofundus micogutta sp. nov., a novel iron-oxidizing zetaproteobacterium isolated from a deep-sea hydrothermal field at the Bayonnaise knoll of the Izu-Ogasawara arc, and a description of Mariprofundales ord. nov. and Zetaproteobacteria classis nov.</title>
        <authorList>
            <person name="Makita H."/>
            <person name="Tanaka E."/>
            <person name="Mitsunobu S."/>
            <person name="Miyazaki M."/>
            <person name="Nunoura T."/>
            <person name="Uematsu K."/>
            <person name="Takaki Y."/>
            <person name="Nishi S."/>
            <person name="Shimamura S."/>
            <person name="Takai K."/>
        </authorList>
    </citation>
    <scope>NUCLEOTIDE SEQUENCE [LARGE SCALE GENOMIC DNA]</scope>
    <source>
        <strain evidence="2 3">ET2</strain>
    </source>
</reference>
<name>A0A1L8CQW6_9PROT</name>
<dbReference type="EMBL" id="BDFD01000026">
    <property type="protein sequence ID" value="GAV21315.1"/>
    <property type="molecule type" value="Genomic_DNA"/>
</dbReference>
<dbReference type="RefSeq" id="WP_171966505.1">
    <property type="nucleotide sequence ID" value="NZ_BDFD01000026.1"/>
</dbReference>
<feature type="signal peptide" evidence="1">
    <location>
        <begin position="1"/>
        <end position="21"/>
    </location>
</feature>
<keyword evidence="1" id="KW-0732">Signal</keyword>